<evidence type="ECO:0000256" key="5">
    <source>
        <dbReference type="ARBA" id="ARBA00022692"/>
    </source>
</evidence>
<dbReference type="GO" id="GO:0009401">
    <property type="term" value="P:phosphoenolpyruvate-dependent sugar phosphotransferase system"/>
    <property type="evidence" value="ECO:0007669"/>
    <property type="project" value="InterPro"/>
</dbReference>
<evidence type="ECO:0000256" key="6">
    <source>
        <dbReference type="ARBA" id="ARBA00022989"/>
    </source>
</evidence>
<dbReference type="GO" id="GO:0008982">
    <property type="term" value="F:protein-N(PI)-phosphohistidine-sugar phosphotransferase activity"/>
    <property type="evidence" value="ECO:0007669"/>
    <property type="project" value="InterPro"/>
</dbReference>
<feature type="domain" description="PTS EIIC type-3" evidence="9">
    <location>
        <begin position="19"/>
        <end position="205"/>
    </location>
</feature>
<keyword evidence="3" id="KW-1003">Cell membrane</keyword>
<keyword evidence="2" id="KW-0813">Transport</keyword>
<keyword evidence="6 8" id="KW-1133">Transmembrane helix</keyword>
<dbReference type="GO" id="GO:0005886">
    <property type="term" value="C:plasma membrane"/>
    <property type="evidence" value="ECO:0007669"/>
    <property type="project" value="UniProtKB-SubCell"/>
</dbReference>
<dbReference type="InterPro" id="IPR051088">
    <property type="entry name" value="PTS_Sugar-EIIC/EIIB"/>
</dbReference>
<dbReference type="PANTHER" id="PTHR33989:SF4">
    <property type="entry name" value="PTS SYSTEM N,N'-DIACETYLCHITOBIOSE-SPECIFIC EIIC COMPONENT"/>
    <property type="match status" value="1"/>
</dbReference>
<evidence type="ECO:0000256" key="2">
    <source>
        <dbReference type="ARBA" id="ARBA00022448"/>
    </source>
</evidence>
<dbReference type="GO" id="GO:1902815">
    <property type="term" value="P:N,N'-diacetylchitobiose import"/>
    <property type="evidence" value="ECO:0007669"/>
    <property type="project" value="TreeGrafter"/>
</dbReference>
<gene>
    <name evidence="10" type="ORF">CUESP1_0896</name>
</gene>
<feature type="transmembrane region" description="Helical" evidence="8">
    <location>
        <begin position="107"/>
        <end position="125"/>
    </location>
</feature>
<dbReference type="Proteomes" id="UP000245423">
    <property type="component" value="Chromosome 1"/>
</dbReference>
<evidence type="ECO:0000259" key="9">
    <source>
        <dbReference type="PROSITE" id="PS51105"/>
    </source>
</evidence>
<evidence type="ECO:0000256" key="1">
    <source>
        <dbReference type="ARBA" id="ARBA00004651"/>
    </source>
</evidence>
<name>A0A1M4PLF1_9FIRM</name>
<dbReference type="InterPro" id="IPR003352">
    <property type="entry name" value="PTS_EIIC"/>
</dbReference>
<evidence type="ECO:0000256" key="3">
    <source>
        <dbReference type="ARBA" id="ARBA00022475"/>
    </source>
</evidence>
<reference evidence="10 11" key="1">
    <citation type="submission" date="2016-11" db="EMBL/GenBank/DDBJ databases">
        <authorList>
            <person name="Manzoor S."/>
        </authorList>
    </citation>
    <scope>NUCLEOTIDE SEQUENCE [LARGE SCALE GENOMIC DNA]</scope>
    <source>
        <strain evidence="10">Clostridium ultunense strain Esp</strain>
    </source>
</reference>
<keyword evidence="11" id="KW-1185">Reference proteome</keyword>
<dbReference type="PANTHER" id="PTHR33989">
    <property type="match status" value="1"/>
</dbReference>
<dbReference type="InterPro" id="IPR004501">
    <property type="entry name" value="PTS_EIIC_3"/>
</dbReference>
<evidence type="ECO:0000256" key="7">
    <source>
        <dbReference type="ARBA" id="ARBA00023136"/>
    </source>
</evidence>
<evidence type="ECO:0000256" key="4">
    <source>
        <dbReference type="ARBA" id="ARBA00022597"/>
    </source>
</evidence>
<keyword evidence="7 8" id="KW-0472">Membrane</keyword>
<feature type="transmembrane region" description="Helical" evidence="8">
    <location>
        <begin position="145"/>
        <end position="163"/>
    </location>
</feature>
<evidence type="ECO:0000256" key="8">
    <source>
        <dbReference type="SAM" id="Phobius"/>
    </source>
</evidence>
<feature type="transmembrane region" description="Helical" evidence="8">
    <location>
        <begin position="71"/>
        <end position="95"/>
    </location>
</feature>
<dbReference type="AlphaFoldDB" id="A0A1M4PLF1"/>
<keyword evidence="5 8" id="KW-0812">Transmembrane</keyword>
<proteinExistence type="predicted"/>
<comment type="subcellular location">
    <subcellularLocation>
        <location evidence="1">Cell membrane</location>
        <topology evidence="1">Multi-pass membrane protein</topology>
    </subcellularLocation>
</comment>
<feature type="transmembrane region" description="Helical" evidence="8">
    <location>
        <begin position="183"/>
        <end position="202"/>
    </location>
</feature>
<dbReference type="Pfam" id="PF02378">
    <property type="entry name" value="PTS_EIIC"/>
    <property type="match status" value="1"/>
</dbReference>
<evidence type="ECO:0000313" key="10">
    <source>
        <dbReference type="EMBL" id="SHD76273.1"/>
    </source>
</evidence>
<organism evidence="10 11">
    <name type="scientific">[Clostridium] ultunense Esp</name>
    <dbReference type="NCBI Taxonomy" id="1288971"/>
    <lineage>
        <taxon>Bacteria</taxon>
        <taxon>Bacillati</taxon>
        <taxon>Bacillota</taxon>
        <taxon>Tissierellia</taxon>
        <taxon>Tissierellales</taxon>
        <taxon>Tepidimicrobiaceae</taxon>
        <taxon>Schnuerera</taxon>
    </lineage>
</organism>
<feature type="transmembrane region" description="Helical" evidence="8">
    <location>
        <begin position="37"/>
        <end position="59"/>
    </location>
</feature>
<keyword evidence="4" id="KW-0762">Sugar transport</keyword>
<dbReference type="EMBL" id="LT669839">
    <property type="protein sequence ID" value="SHD76273.1"/>
    <property type="molecule type" value="Genomic_DNA"/>
</dbReference>
<sequence length="205" mass="22895">MSQKTGKFEARMDRFAEVIEKHIAPPLIKFGNQRHFAAIRAALIRTIPLIIVGSIPLIVTNFPVKKVQELIAPYANALNVLFAMSFGFTTLYLVISLARELSALYDNLDPTTVSIVSLASFLIAVTPIDLETNTIEVTGFSAKGMFAAFLITIFVVEFMNFAYKHNIVIRMPKAVPKNISDSFAVLVPIVFIISFLLVPSYYNWF</sequence>
<accession>A0A1M4PLF1</accession>
<dbReference type="PROSITE" id="PS51105">
    <property type="entry name" value="PTS_EIIC_TYPE_3"/>
    <property type="match status" value="1"/>
</dbReference>
<protein>
    <recommendedName>
        <fullName evidence="9">PTS EIIC type-3 domain-containing protein</fullName>
    </recommendedName>
</protein>
<evidence type="ECO:0000313" key="11">
    <source>
        <dbReference type="Proteomes" id="UP000245423"/>
    </source>
</evidence>